<dbReference type="Proteomes" id="UP000829925">
    <property type="component" value="Chromosome"/>
</dbReference>
<dbReference type="Gene3D" id="3.90.79.10">
    <property type="entry name" value="Nucleoside Triphosphate Pyrophosphohydrolase"/>
    <property type="match status" value="1"/>
</dbReference>
<dbReference type="AlphaFoldDB" id="A0A8T9T2G1"/>
<feature type="domain" description="Nudix hydrolase" evidence="3">
    <location>
        <begin position="68"/>
        <end position="197"/>
    </location>
</feature>
<dbReference type="PROSITE" id="PS51462">
    <property type="entry name" value="NUDIX"/>
    <property type="match status" value="1"/>
</dbReference>
<organism evidence="4 5">
    <name type="scientific">Hymenobacter aerilatus</name>
    <dbReference type="NCBI Taxonomy" id="2932251"/>
    <lineage>
        <taxon>Bacteria</taxon>
        <taxon>Pseudomonadati</taxon>
        <taxon>Bacteroidota</taxon>
        <taxon>Cytophagia</taxon>
        <taxon>Cytophagales</taxon>
        <taxon>Hymenobacteraceae</taxon>
        <taxon>Hymenobacter</taxon>
    </lineage>
</organism>
<dbReference type="Pfam" id="PF12535">
    <property type="entry name" value="Nudix_N"/>
    <property type="match status" value="1"/>
</dbReference>
<gene>
    <name evidence="4" type="ORF">MUN82_04175</name>
</gene>
<evidence type="ECO:0000313" key="4">
    <source>
        <dbReference type="EMBL" id="UOR06296.1"/>
    </source>
</evidence>
<dbReference type="GO" id="GO:0016787">
    <property type="term" value="F:hydrolase activity"/>
    <property type="evidence" value="ECO:0007669"/>
    <property type="project" value="UniProtKB-KW"/>
</dbReference>
<accession>A0A8T9T2G1</accession>
<evidence type="ECO:0000313" key="5">
    <source>
        <dbReference type="Proteomes" id="UP000829925"/>
    </source>
</evidence>
<evidence type="ECO:0000259" key="3">
    <source>
        <dbReference type="PROSITE" id="PS51462"/>
    </source>
</evidence>
<protein>
    <submittedName>
        <fullName evidence="4">NUDIX hydrolase N-terminal domain-containing protein</fullName>
    </submittedName>
</protein>
<dbReference type="Gene3D" id="6.10.250.1120">
    <property type="match status" value="1"/>
</dbReference>
<dbReference type="SUPFAM" id="SSF55811">
    <property type="entry name" value="Nudix"/>
    <property type="match status" value="1"/>
</dbReference>
<keyword evidence="2 4" id="KW-0378">Hydrolase</keyword>
<sequence>MDTTRWLTIAQRLQALAQAGLEYSKNSPFDQERYAEIRALSVQMVAGLTEEPLEKVTAFFTSETGYQTPKVDVRVVVFRGTDEVLMVQEKMDHNRWTLPGGWADVGLTPFEVAEKEAEEETGLHVRAVRLLALFDKKQHPHPPQPWYVYKCCVLCEVVGGELGNDNVETGEARWVHESELDNLELSTDRITRSQLATLFEFARQPDKPTLCD</sequence>
<evidence type="ECO:0000256" key="2">
    <source>
        <dbReference type="ARBA" id="ARBA00022801"/>
    </source>
</evidence>
<dbReference type="EMBL" id="CP095053">
    <property type="protein sequence ID" value="UOR06296.1"/>
    <property type="molecule type" value="Genomic_DNA"/>
</dbReference>
<proteinExistence type="predicted"/>
<dbReference type="RefSeq" id="WP_245095240.1">
    <property type="nucleotide sequence ID" value="NZ_CP095053.1"/>
</dbReference>
<reference evidence="4 5" key="1">
    <citation type="submission" date="2022-04" db="EMBL/GenBank/DDBJ databases">
        <title>Hymenobacter sp. isolated from the air.</title>
        <authorList>
            <person name="Won M."/>
            <person name="Lee C.-M."/>
            <person name="Woen H.-Y."/>
            <person name="Kwon S.-W."/>
        </authorList>
    </citation>
    <scope>NUCLEOTIDE SEQUENCE [LARGE SCALE GENOMIC DNA]</scope>
    <source>
        <strain evidence="5">5413 J-13</strain>
    </source>
</reference>
<comment type="cofactor">
    <cofactor evidence="1">
        <name>Mg(2+)</name>
        <dbReference type="ChEBI" id="CHEBI:18420"/>
    </cofactor>
</comment>
<dbReference type="KEGG" id="haei:MUN82_04175"/>
<dbReference type="PANTHER" id="PTHR43046">
    <property type="entry name" value="GDP-MANNOSE MANNOSYL HYDROLASE"/>
    <property type="match status" value="1"/>
</dbReference>
<dbReference type="PANTHER" id="PTHR43046:SF16">
    <property type="entry name" value="ADP-RIBOSE PYROPHOSPHATASE YJHB-RELATED"/>
    <property type="match status" value="1"/>
</dbReference>
<evidence type="ECO:0000256" key="1">
    <source>
        <dbReference type="ARBA" id="ARBA00001946"/>
    </source>
</evidence>
<name>A0A8T9T2G1_9BACT</name>
<dbReference type="InterPro" id="IPR059176">
    <property type="entry name" value="UDP-X_N"/>
</dbReference>
<dbReference type="InterPro" id="IPR000086">
    <property type="entry name" value="NUDIX_hydrolase_dom"/>
</dbReference>
<dbReference type="InterPro" id="IPR015797">
    <property type="entry name" value="NUDIX_hydrolase-like_dom_sf"/>
</dbReference>
<keyword evidence="5" id="KW-1185">Reference proteome</keyword>
<dbReference type="Pfam" id="PF00293">
    <property type="entry name" value="NUDIX"/>
    <property type="match status" value="1"/>
</dbReference>